<feature type="compositionally biased region" description="Pro residues" evidence="2">
    <location>
        <begin position="1"/>
        <end position="20"/>
    </location>
</feature>
<protein>
    <recommendedName>
        <fullName evidence="3">Mug135-like C-terminal domain-containing protein</fullName>
    </recommendedName>
</protein>
<dbReference type="InParanoid" id="A0A0D0DAK9"/>
<evidence type="ECO:0000256" key="2">
    <source>
        <dbReference type="SAM" id="MobiDB-lite"/>
    </source>
</evidence>
<gene>
    <name evidence="4" type="ORF">PAXRUDRAFT_36042</name>
</gene>
<proteinExistence type="inferred from homology"/>
<dbReference type="OrthoDB" id="2614412at2759"/>
<feature type="domain" description="Mug135-like C-terminal" evidence="3">
    <location>
        <begin position="77"/>
        <end position="138"/>
    </location>
</feature>
<dbReference type="HOGENOM" id="CLU_152708_0_0_1"/>
<accession>A0A0D0DAK9</accession>
<dbReference type="EMBL" id="KN825895">
    <property type="protein sequence ID" value="KIK80951.1"/>
    <property type="molecule type" value="Genomic_DNA"/>
</dbReference>
<evidence type="ECO:0000313" key="4">
    <source>
        <dbReference type="EMBL" id="KIK80951.1"/>
    </source>
</evidence>
<dbReference type="InterPro" id="IPR013902">
    <property type="entry name" value="Mug135-like_C"/>
</dbReference>
<evidence type="ECO:0000256" key="1">
    <source>
        <dbReference type="ARBA" id="ARBA00005788"/>
    </source>
</evidence>
<sequence>MATLLQPPPPLQHPNPPPIALPAQPNDPNSTAAPPWFQGAIQQLRMDLWNDMQDMMRAEILPDLKCLMNHGRGEGVVVPFEVSWIIFPPLHSINAIENLDGHDLVEDLNGYGVVPPVGMNPRATNRFWKETLKGLIGASI</sequence>
<keyword evidence="5" id="KW-1185">Reference proteome</keyword>
<name>A0A0D0DAK9_9AGAM</name>
<reference evidence="5" key="2">
    <citation type="submission" date="2015-01" db="EMBL/GenBank/DDBJ databases">
        <title>Evolutionary Origins and Diversification of the Mycorrhizal Mutualists.</title>
        <authorList>
            <consortium name="DOE Joint Genome Institute"/>
            <consortium name="Mycorrhizal Genomics Consortium"/>
            <person name="Kohler A."/>
            <person name="Kuo A."/>
            <person name="Nagy L.G."/>
            <person name="Floudas D."/>
            <person name="Copeland A."/>
            <person name="Barry K.W."/>
            <person name="Cichocki N."/>
            <person name="Veneault-Fourrey C."/>
            <person name="LaButti K."/>
            <person name="Lindquist E.A."/>
            <person name="Lipzen A."/>
            <person name="Lundell T."/>
            <person name="Morin E."/>
            <person name="Murat C."/>
            <person name="Riley R."/>
            <person name="Ohm R."/>
            <person name="Sun H."/>
            <person name="Tunlid A."/>
            <person name="Henrissat B."/>
            <person name="Grigoriev I.V."/>
            <person name="Hibbett D.S."/>
            <person name="Martin F."/>
        </authorList>
    </citation>
    <scope>NUCLEOTIDE SEQUENCE [LARGE SCALE GENOMIC DNA]</scope>
    <source>
        <strain evidence="5">Ve08.2h10</strain>
    </source>
</reference>
<feature type="region of interest" description="Disordered" evidence="2">
    <location>
        <begin position="1"/>
        <end position="34"/>
    </location>
</feature>
<dbReference type="AlphaFoldDB" id="A0A0D0DAK9"/>
<evidence type="ECO:0000259" key="3">
    <source>
        <dbReference type="Pfam" id="PF08593"/>
    </source>
</evidence>
<dbReference type="Proteomes" id="UP000054538">
    <property type="component" value="Unassembled WGS sequence"/>
</dbReference>
<reference evidence="4 5" key="1">
    <citation type="submission" date="2014-04" db="EMBL/GenBank/DDBJ databases">
        <authorList>
            <consortium name="DOE Joint Genome Institute"/>
            <person name="Kuo A."/>
            <person name="Kohler A."/>
            <person name="Jargeat P."/>
            <person name="Nagy L.G."/>
            <person name="Floudas D."/>
            <person name="Copeland A."/>
            <person name="Barry K.W."/>
            <person name="Cichocki N."/>
            <person name="Veneault-Fourrey C."/>
            <person name="LaButti K."/>
            <person name="Lindquist E.A."/>
            <person name="Lipzen A."/>
            <person name="Lundell T."/>
            <person name="Morin E."/>
            <person name="Murat C."/>
            <person name="Sun H."/>
            <person name="Tunlid A."/>
            <person name="Henrissat B."/>
            <person name="Grigoriev I.V."/>
            <person name="Hibbett D.S."/>
            <person name="Martin F."/>
            <person name="Nordberg H.P."/>
            <person name="Cantor M.N."/>
            <person name="Hua S.X."/>
        </authorList>
    </citation>
    <scope>NUCLEOTIDE SEQUENCE [LARGE SCALE GENOMIC DNA]</scope>
    <source>
        <strain evidence="4 5">Ve08.2h10</strain>
    </source>
</reference>
<comment type="similarity">
    <text evidence="1">Belongs to the UPF0612 family.</text>
</comment>
<dbReference type="Pfam" id="PF08593">
    <property type="entry name" value="Mug135_C"/>
    <property type="match status" value="1"/>
</dbReference>
<evidence type="ECO:0000313" key="5">
    <source>
        <dbReference type="Proteomes" id="UP000054538"/>
    </source>
</evidence>
<organism evidence="4 5">
    <name type="scientific">Paxillus rubicundulus Ve08.2h10</name>
    <dbReference type="NCBI Taxonomy" id="930991"/>
    <lineage>
        <taxon>Eukaryota</taxon>
        <taxon>Fungi</taxon>
        <taxon>Dikarya</taxon>
        <taxon>Basidiomycota</taxon>
        <taxon>Agaricomycotina</taxon>
        <taxon>Agaricomycetes</taxon>
        <taxon>Agaricomycetidae</taxon>
        <taxon>Boletales</taxon>
        <taxon>Paxilineae</taxon>
        <taxon>Paxillaceae</taxon>
        <taxon>Paxillus</taxon>
    </lineage>
</organism>